<gene>
    <name evidence="13" type="primary">metG</name>
    <name evidence="17" type="ORF">DWV67_07470</name>
    <name evidence="16" type="ORF">DXD10_10340</name>
    <name evidence="15" type="ORF">DXD84_03045</name>
</gene>
<name>A0A3E4F8D0_9FIRM</name>
<dbReference type="GO" id="GO:0004825">
    <property type="term" value="F:methionine-tRNA ligase activity"/>
    <property type="evidence" value="ECO:0007669"/>
    <property type="project" value="UniProtKB-UniRule"/>
</dbReference>
<dbReference type="GO" id="GO:0005737">
    <property type="term" value="C:cytoplasm"/>
    <property type="evidence" value="ECO:0007669"/>
    <property type="project" value="UniProtKB-SubCell"/>
</dbReference>
<dbReference type="Proteomes" id="UP000260664">
    <property type="component" value="Unassembled WGS sequence"/>
</dbReference>
<keyword evidence="4 13" id="KW-0963">Cytoplasm</keyword>
<dbReference type="PANTHER" id="PTHR43326:SF1">
    <property type="entry name" value="METHIONINE--TRNA LIGASE, MITOCHONDRIAL"/>
    <property type="match status" value="1"/>
</dbReference>
<dbReference type="CDD" id="cd02800">
    <property type="entry name" value="tRNA_bind_EcMetRS_like"/>
    <property type="match status" value="1"/>
</dbReference>
<dbReference type="InterPro" id="IPR002547">
    <property type="entry name" value="tRNA-bd_dom"/>
</dbReference>
<dbReference type="InterPro" id="IPR014729">
    <property type="entry name" value="Rossmann-like_a/b/a_fold"/>
</dbReference>
<feature type="binding site" evidence="13">
    <location>
        <position position="135"/>
    </location>
    <ligand>
        <name>Zn(2+)</name>
        <dbReference type="ChEBI" id="CHEBI:29105"/>
    </ligand>
</feature>
<dbReference type="Pfam" id="PF09334">
    <property type="entry name" value="tRNA-synt_1g"/>
    <property type="match status" value="2"/>
</dbReference>
<dbReference type="GO" id="GO:0046872">
    <property type="term" value="F:metal ion binding"/>
    <property type="evidence" value="ECO:0007669"/>
    <property type="project" value="UniProtKB-KW"/>
</dbReference>
<feature type="domain" description="TRNA-binding" evidence="14">
    <location>
        <begin position="547"/>
        <end position="648"/>
    </location>
</feature>
<sequence>MCEKCNKGKYYITTAIAYASGKPHIGNTYEVVLADAIARYKRSQGYDVFFQTGTDEHGQKIELKADEAGITPKQFVDNAAGEIKKIWDLMNTSYDKFIRTTDEDHEAQVKKIFKRLYDQGDIYKSSYEGMYCTPCESFWTESQLVDGKCPDCGRECKPAKEEAYFFRMSKYADRLIDYINTHPEFIQPVSRKNEMMNNFLLPGLQDLCVSRTSFTWGIPVDFDPKHVVYVWLDALTNYITGIGYDCDGNSTEQFKKNWPADLHLIGKDIIRFHTIYWPIFLMALDLPLPKQVFGHPWLLQGDGKMSKSKGNVLYADELVDFFGVDAVRYFVLHEMPFENDGVISWELMVERMNSDLANTLGNLVNRTISMTNKYFGGTVTNKGVAETEEDKAVDVDLKAITEDTPKRVEAKMDELRVADAITEIFVLFKRCNKYIDETMPWALAKEEAKKDRLETVLYNLIESIKTGARLLESFMPETSEKILAQLGDGKVTEKPEILFARLDVEEVMKKVEELHPQMTAEEKENQADGEEETVIDIDAKPEITFDDFGKMQFQVGEIISCEAVPKSKKLLCSQVKIGSQVKQIVSGIRKHYTPEEMVGKKVMVLVNLKPAKLAGVLSEGMLLCAEDAEGNLALMTPEKAMPAGAEIC</sequence>
<evidence type="ECO:0000256" key="12">
    <source>
        <dbReference type="ARBA" id="ARBA00047364"/>
    </source>
</evidence>
<dbReference type="InterPro" id="IPR033911">
    <property type="entry name" value="MetRS_core"/>
</dbReference>
<comment type="cofactor">
    <cofactor evidence="13">
        <name>Zn(2+)</name>
        <dbReference type="ChEBI" id="CHEBI:29105"/>
    </cofactor>
    <text evidence="13">Binds 1 zinc ion per subunit.</text>
</comment>
<dbReference type="Proteomes" id="UP000266376">
    <property type="component" value="Unassembled WGS sequence"/>
</dbReference>
<dbReference type="SUPFAM" id="SSF47323">
    <property type="entry name" value="Anticodon-binding domain of a subclass of class I aminoacyl-tRNA synthetases"/>
    <property type="match status" value="1"/>
</dbReference>
<dbReference type="NCBIfam" id="NF008900">
    <property type="entry name" value="PRK12267.1"/>
    <property type="match status" value="1"/>
</dbReference>
<evidence type="ECO:0000313" key="17">
    <source>
        <dbReference type="EMBL" id="RGW53782.1"/>
    </source>
</evidence>
<dbReference type="EMBL" id="QSAJ01000015">
    <property type="protein sequence ID" value="RGW53782.1"/>
    <property type="molecule type" value="Genomic_DNA"/>
</dbReference>
<keyword evidence="9 13" id="KW-0694">RNA-binding</keyword>
<evidence type="ECO:0000313" key="16">
    <source>
        <dbReference type="EMBL" id="RGK46880.1"/>
    </source>
</evidence>
<dbReference type="NCBIfam" id="TIGR00399">
    <property type="entry name" value="metG_C_term"/>
    <property type="match status" value="1"/>
</dbReference>
<evidence type="ECO:0000256" key="9">
    <source>
        <dbReference type="ARBA" id="ARBA00022884"/>
    </source>
</evidence>
<feature type="short sequence motif" description="'HIGH' region" evidence="13">
    <location>
        <begin position="17"/>
        <end position="27"/>
    </location>
</feature>
<accession>A0A3E4F8D0</accession>
<keyword evidence="7 13" id="KW-0547">Nucleotide-binding</keyword>
<comment type="caution">
    <text evidence="15">The sequence shown here is derived from an EMBL/GenBank/DDBJ whole genome shotgun (WGS) entry which is preliminary data.</text>
</comment>
<dbReference type="InterPro" id="IPR004495">
    <property type="entry name" value="Met-tRNA-synth_bsu_C"/>
</dbReference>
<evidence type="ECO:0000256" key="3">
    <source>
        <dbReference type="ARBA" id="ARBA00011738"/>
    </source>
</evidence>
<comment type="function">
    <text evidence="1 13">Is required not only for elongation of protein synthesis but also for the initiation of all mRNA translation through initiator tRNA(fMet) aminoacylation.</text>
</comment>
<dbReference type="HAMAP" id="MF_01228">
    <property type="entry name" value="Met_tRNA_synth_type2"/>
    <property type="match status" value="1"/>
</dbReference>
<dbReference type="PANTHER" id="PTHR43326">
    <property type="entry name" value="METHIONYL-TRNA SYNTHETASE"/>
    <property type="match status" value="1"/>
</dbReference>
<dbReference type="Pfam" id="PF01588">
    <property type="entry name" value="tRNA_bind"/>
    <property type="match status" value="1"/>
</dbReference>
<dbReference type="SUPFAM" id="SSF50249">
    <property type="entry name" value="Nucleic acid-binding proteins"/>
    <property type="match status" value="1"/>
</dbReference>
<evidence type="ECO:0000256" key="4">
    <source>
        <dbReference type="ARBA" id="ARBA00022490"/>
    </source>
</evidence>
<dbReference type="GO" id="GO:0000049">
    <property type="term" value="F:tRNA binding"/>
    <property type="evidence" value="ECO:0007669"/>
    <property type="project" value="UniProtKB-UniRule"/>
</dbReference>
<dbReference type="FunFam" id="2.40.50.140:FF:000042">
    <property type="entry name" value="Methionine--tRNA ligase"/>
    <property type="match status" value="1"/>
</dbReference>
<dbReference type="RefSeq" id="WP_117494406.1">
    <property type="nucleotide sequence ID" value="NZ_JAAIMA010000036.1"/>
</dbReference>
<evidence type="ECO:0000313" key="20">
    <source>
        <dbReference type="Proteomes" id="UP000266376"/>
    </source>
</evidence>
<dbReference type="FunFam" id="2.170.220.10:FF:000002">
    <property type="entry name" value="Methionine--tRNA ligase"/>
    <property type="match status" value="1"/>
</dbReference>
<evidence type="ECO:0000313" key="15">
    <source>
        <dbReference type="EMBL" id="RGI85689.1"/>
    </source>
</evidence>
<dbReference type="AlphaFoldDB" id="A0A3E4F8D0"/>
<proteinExistence type="inferred from homology"/>
<evidence type="ECO:0000256" key="5">
    <source>
        <dbReference type="ARBA" id="ARBA00022555"/>
    </source>
</evidence>
<keyword evidence="8 13" id="KW-0067">ATP-binding</keyword>
<feature type="short sequence motif" description="'KMSKS' region" evidence="13">
    <location>
        <begin position="304"/>
        <end position="308"/>
    </location>
</feature>
<evidence type="ECO:0000256" key="10">
    <source>
        <dbReference type="ARBA" id="ARBA00022917"/>
    </source>
</evidence>
<dbReference type="Gene3D" id="2.40.50.140">
    <property type="entry name" value="Nucleic acid-binding proteins"/>
    <property type="match status" value="1"/>
</dbReference>
<dbReference type="Gene3D" id="2.170.220.10">
    <property type="match status" value="1"/>
</dbReference>
<dbReference type="InterPro" id="IPR009080">
    <property type="entry name" value="tRNAsynth_Ia_anticodon-bd"/>
</dbReference>
<comment type="subunit">
    <text evidence="3 13">Homodimer.</text>
</comment>
<keyword evidence="6 13" id="KW-0436">Ligase</keyword>
<dbReference type="EMBL" id="QSOI01000003">
    <property type="protein sequence ID" value="RGI85689.1"/>
    <property type="molecule type" value="Genomic_DNA"/>
</dbReference>
<dbReference type="Pfam" id="PF08264">
    <property type="entry name" value="Anticodon_1"/>
    <property type="match status" value="1"/>
</dbReference>
<evidence type="ECO:0000256" key="8">
    <source>
        <dbReference type="ARBA" id="ARBA00022840"/>
    </source>
</evidence>
<evidence type="ECO:0000256" key="11">
    <source>
        <dbReference type="ARBA" id="ARBA00023146"/>
    </source>
</evidence>
<dbReference type="PROSITE" id="PS50886">
    <property type="entry name" value="TRBD"/>
    <property type="match status" value="1"/>
</dbReference>
<evidence type="ECO:0000259" key="14">
    <source>
        <dbReference type="PROSITE" id="PS50886"/>
    </source>
</evidence>
<comment type="subcellular location">
    <subcellularLocation>
        <location evidence="2 13">Cytoplasm</location>
    </subcellularLocation>
</comment>
<dbReference type="InterPro" id="IPR015413">
    <property type="entry name" value="Methionyl/Leucyl_tRNA_Synth"/>
</dbReference>
<dbReference type="InterPro" id="IPR014758">
    <property type="entry name" value="Met-tRNA_synth"/>
</dbReference>
<organism evidence="15 18">
    <name type="scientific">Dorea formicigenerans</name>
    <dbReference type="NCBI Taxonomy" id="39486"/>
    <lineage>
        <taxon>Bacteria</taxon>
        <taxon>Bacillati</taxon>
        <taxon>Bacillota</taxon>
        <taxon>Clostridia</taxon>
        <taxon>Lachnospirales</taxon>
        <taxon>Lachnospiraceae</taxon>
        <taxon>Dorea</taxon>
    </lineage>
</organism>
<feature type="binding site" evidence="13">
    <location>
        <position position="149"/>
    </location>
    <ligand>
        <name>Zn(2+)</name>
        <dbReference type="ChEBI" id="CHEBI:29105"/>
    </ligand>
</feature>
<reference evidence="18 19" key="1">
    <citation type="submission" date="2018-08" db="EMBL/GenBank/DDBJ databases">
        <title>A genome reference for cultivated species of the human gut microbiota.</title>
        <authorList>
            <person name="Zou Y."/>
            <person name="Xue W."/>
            <person name="Luo G."/>
        </authorList>
    </citation>
    <scope>NUCLEOTIDE SEQUENCE [LARGE SCALE GENOMIC DNA]</scope>
    <source>
        <strain evidence="17 20">AF12-11</strain>
        <strain evidence="16 19">TF11-11</strain>
        <strain evidence="15 18">TM09-19AC</strain>
    </source>
</reference>
<comment type="catalytic activity">
    <reaction evidence="12 13">
        <text>tRNA(Met) + L-methionine + ATP = L-methionyl-tRNA(Met) + AMP + diphosphate</text>
        <dbReference type="Rhea" id="RHEA:13481"/>
        <dbReference type="Rhea" id="RHEA-COMP:9667"/>
        <dbReference type="Rhea" id="RHEA-COMP:9698"/>
        <dbReference type="ChEBI" id="CHEBI:30616"/>
        <dbReference type="ChEBI" id="CHEBI:33019"/>
        <dbReference type="ChEBI" id="CHEBI:57844"/>
        <dbReference type="ChEBI" id="CHEBI:78442"/>
        <dbReference type="ChEBI" id="CHEBI:78530"/>
        <dbReference type="ChEBI" id="CHEBI:456215"/>
        <dbReference type="EC" id="6.1.1.10"/>
    </reaction>
</comment>
<dbReference type="GO" id="GO:0005524">
    <property type="term" value="F:ATP binding"/>
    <property type="evidence" value="ECO:0007669"/>
    <property type="project" value="UniProtKB-UniRule"/>
</dbReference>
<evidence type="ECO:0000313" key="19">
    <source>
        <dbReference type="Proteomes" id="UP000261208"/>
    </source>
</evidence>
<dbReference type="Gene3D" id="1.10.730.10">
    <property type="entry name" value="Isoleucyl-tRNA Synthetase, Domain 1"/>
    <property type="match status" value="1"/>
</dbReference>
<dbReference type="Proteomes" id="UP000261208">
    <property type="component" value="Unassembled WGS sequence"/>
</dbReference>
<dbReference type="SUPFAM" id="SSF52374">
    <property type="entry name" value="Nucleotidylyl transferase"/>
    <property type="match status" value="1"/>
</dbReference>
<evidence type="ECO:0000256" key="2">
    <source>
        <dbReference type="ARBA" id="ARBA00004496"/>
    </source>
</evidence>
<keyword evidence="10 13" id="KW-0648">Protein biosynthesis</keyword>
<dbReference type="InterPro" id="IPR013155">
    <property type="entry name" value="M/V/L/I-tRNA-synth_anticd-bd"/>
</dbReference>
<keyword evidence="11 13" id="KW-0030">Aminoacyl-tRNA synthetase</keyword>
<keyword evidence="13" id="KW-0479">Metal-binding</keyword>
<dbReference type="EMBL" id="QSQQ01000013">
    <property type="protein sequence ID" value="RGK46880.1"/>
    <property type="molecule type" value="Genomic_DNA"/>
</dbReference>
<dbReference type="Gene3D" id="3.40.50.620">
    <property type="entry name" value="HUPs"/>
    <property type="match status" value="1"/>
</dbReference>
<feature type="binding site" evidence="13">
    <location>
        <position position="132"/>
    </location>
    <ligand>
        <name>Zn(2+)</name>
        <dbReference type="ChEBI" id="CHEBI:29105"/>
    </ligand>
</feature>
<dbReference type="InterPro" id="IPR041872">
    <property type="entry name" value="Anticodon_Met"/>
</dbReference>
<keyword evidence="5 13" id="KW-0820">tRNA-binding</keyword>
<evidence type="ECO:0000256" key="7">
    <source>
        <dbReference type="ARBA" id="ARBA00022741"/>
    </source>
</evidence>
<protein>
    <recommendedName>
        <fullName evidence="13">Methionine--tRNA ligase</fullName>
        <ecNumber evidence="13">6.1.1.10</ecNumber>
    </recommendedName>
    <alternativeName>
        <fullName evidence="13">Methionyl-tRNA synthetase</fullName>
        <shortName evidence="13">MetRS</shortName>
    </alternativeName>
</protein>
<evidence type="ECO:0000313" key="18">
    <source>
        <dbReference type="Proteomes" id="UP000260664"/>
    </source>
</evidence>
<dbReference type="CDD" id="cd00814">
    <property type="entry name" value="MetRS_core"/>
    <property type="match status" value="1"/>
</dbReference>
<comment type="similarity">
    <text evidence="13">Belongs to the class-I aminoacyl-tRNA synthetase family. MetG type 2A subfamily.</text>
</comment>
<dbReference type="InterPro" id="IPR012340">
    <property type="entry name" value="NA-bd_OB-fold"/>
</dbReference>
<evidence type="ECO:0000256" key="6">
    <source>
        <dbReference type="ARBA" id="ARBA00022598"/>
    </source>
</evidence>
<evidence type="ECO:0000256" key="1">
    <source>
        <dbReference type="ARBA" id="ARBA00003314"/>
    </source>
</evidence>
<keyword evidence="13" id="KW-0862">Zinc</keyword>
<evidence type="ECO:0000256" key="13">
    <source>
        <dbReference type="HAMAP-Rule" id="MF_01228"/>
    </source>
</evidence>
<dbReference type="EC" id="6.1.1.10" evidence="13"/>
<dbReference type="CDD" id="cd07957">
    <property type="entry name" value="Anticodon_Ia_Met"/>
    <property type="match status" value="1"/>
</dbReference>
<dbReference type="InterPro" id="IPR023457">
    <property type="entry name" value="Met-tRNA_synth_2"/>
</dbReference>
<feature type="binding site" evidence="13">
    <location>
        <position position="152"/>
    </location>
    <ligand>
        <name>Zn(2+)</name>
        <dbReference type="ChEBI" id="CHEBI:29105"/>
    </ligand>
</feature>
<dbReference type="PRINTS" id="PR01041">
    <property type="entry name" value="TRNASYNTHMET"/>
</dbReference>
<comment type="caution">
    <text evidence="13">Lacks conserved residue(s) required for the propagation of feature annotation.</text>
</comment>
<dbReference type="NCBIfam" id="TIGR00398">
    <property type="entry name" value="metG"/>
    <property type="match status" value="1"/>
</dbReference>
<dbReference type="GO" id="GO:0006431">
    <property type="term" value="P:methionyl-tRNA aminoacylation"/>
    <property type="evidence" value="ECO:0007669"/>
    <property type="project" value="UniProtKB-UniRule"/>
</dbReference>